<proteinExistence type="predicted"/>
<dbReference type="EMBL" id="JARQWQ010000004">
    <property type="protein sequence ID" value="KAK2572514.1"/>
    <property type="molecule type" value="Genomic_DNA"/>
</dbReference>
<evidence type="ECO:0000256" key="1">
    <source>
        <dbReference type="SAM" id="MobiDB-lite"/>
    </source>
</evidence>
<protein>
    <submittedName>
        <fullName evidence="2">Uncharacterized protein</fullName>
    </submittedName>
</protein>
<evidence type="ECO:0000313" key="3">
    <source>
        <dbReference type="Proteomes" id="UP001249851"/>
    </source>
</evidence>
<reference evidence="2" key="1">
    <citation type="journal article" date="2023" name="G3 (Bethesda)">
        <title>Whole genome assembly and annotation of the endangered Caribbean coral Acropora cervicornis.</title>
        <authorList>
            <person name="Selwyn J.D."/>
            <person name="Vollmer S.V."/>
        </authorList>
    </citation>
    <scope>NUCLEOTIDE SEQUENCE</scope>
    <source>
        <strain evidence="2">K2</strain>
    </source>
</reference>
<feature type="region of interest" description="Disordered" evidence="1">
    <location>
        <begin position="1"/>
        <end position="33"/>
    </location>
</feature>
<dbReference type="AlphaFoldDB" id="A0AAD9R3M3"/>
<sequence length="242" mass="25911">MAAASFPAPELGPKANGEVVRTSRDGRRDGRGNGFGLVLGERAIEGDESVASDGFAALDGTTGIIIGFDGNTGLNPGIGFIGFSGLPPCLTAPLSMRTGKLQPFGKSGVFRGIPGLGRIGDFFGTKSFESNCGVSLETEVFIHKCNYTLINKSRRPTLNSSGIISKIAEAVCSRERSPCSTDKENDLVIKDQFDKESLQNILEKRFVPIVIQEGASSEARVILVIQLRRTKKQGRVSKVFKD</sequence>
<feature type="compositionally biased region" description="Basic and acidic residues" evidence="1">
    <location>
        <begin position="21"/>
        <end position="31"/>
    </location>
</feature>
<comment type="caution">
    <text evidence="2">The sequence shown here is derived from an EMBL/GenBank/DDBJ whole genome shotgun (WGS) entry which is preliminary data.</text>
</comment>
<organism evidence="2 3">
    <name type="scientific">Acropora cervicornis</name>
    <name type="common">Staghorn coral</name>
    <dbReference type="NCBI Taxonomy" id="6130"/>
    <lineage>
        <taxon>Eukaryota</taxon>
        <taxon>Metazoa</taxon>
        <taxon>Cnidaria</taxon>
        <taxon>Anthozoa</taxon>
        <taxon>Hexacorallia</taxon>
        <taxon>Scleractinia</taxon>
        <taxon>Astrocoeniina</taxon>
        <taxon>Acroporidae</taxon>
        <taxon>Acropora</taxon>
    </lineage>
</organism>
<reference evidence="2" key="2">
    <citation type="journal article" date="2023" name="Science">
        <title>Genomic signatures of disease resistance in endangered staghorn corals.</title>
        <authorList>
            <person name="Vollmer S.V."/>
            <person name="Selwyn J.D."/>
            <person name="Despard B.A."/>
            <person name="Roesel C.L."/>
        </authorList>
    </citation>
    <scope>NUCLEOTIDE SEQUENCE</scope>
    <source>
        <strain evidence="2">K2</strain>
    </source>
</reference>
<keyword evidence="3" id="KW-1185">Reference proteome</keyword>
<accession>A0AAD9R3M3</accession>
<name>A0AAD9R3M3_ACRCE</name>
<gene>
    <name evidence="2" type="ORF">P5673_002769</name>
</gene>
<dbReference type="Proteomes" id="UP001249851">
    <property type="component" value="Unassembled WGS sequence"/>
</dbReference>
<evidence type="ECO:0000313" key="2">
    <source>
        <dbReference type="EMBL" id="KAK2572514.1"/>
    </source>
</evidence>